<feature type="signal peptide" evidence="6">
    <location>
        <begin position="1"/>
        <end position="21"/>
    </location>
</feature>
<protein>
    <submittedName>
        <fullName evidence="7">Uncharacterized protein</fullName>
    </submittedName>
</protein>
<keyword evidence="5" id="KW-0325">Glycoprotein</keyword>
<dbReference type="AlphaFoldDB" id="A0A8C8UGF6"/>
<evidence type="ECO:0000313" key="8">
    <source>
        <dbReference type="Proteomes" id="UP000694547"/>
    </source>
</evidence>
<evidence type="ECO:0000256" key="4">
    <source>
        <dbReference type="ARBA" id="ARBA00023136"/>
    </source>
</evidence>
<reference evidence="7" key="2">
    <citation type="submission" date="2025-08" db="UniProtKB">
        <authorList>
            <consortium name="Ensembl"/>
        </authorList>
    </citation>
    <scope>IDENTIFICATION</scope>
</reference>
<evidence type="ECO:0000256" key="5">
    <source>
        <dbReference type="ARBA" id="ARBA00023180"/>
    </source>
</evidence>
<dbReference type="Proteomes" id="UP000694547">
    <property type="component" value="Chromosome 1"/>
</dbReference>
<dbReference type="InterPro" id="IPR051899">
    <property type="entry name" value="Fert-Immune_med_protein"/>
</dbReference>
<accession>A0A8C8UGF6</accession>
<keyword evidence="3 6" id="KW-0732">Signal</keyword>
<reference evidence="7 8" key="1">
    <citation type="submission" date="2018-10" db="EMBL/GenBank/DDBJ databases">
        <title>Improved assembly of the deer mouse Peromyscus maniculatus genome.</title>
        <authorList>
            <person name="Lassance J.-M."/>
            <person name="Hoekstra H.E."/>
        </authorList>
    </citation>
    <scope>NUCLEOTIDE SEQUENCE [LARGE SCALE GENOMIC DNA]</scope>
</reference>
<evidence type="ECO:0000256" key="1">
    <source>
        <dbReference type="ARBA" id="ARBA00004236"/>
    </source>
</evidence>
<dbReference type="GO" id="GO:0098742">
    <property type="term" value="P:cell-cell adhesion via plasma-membrane adhesion molecules"/>
    <property type="evidence" value="ECO:0007669"/>
    <property type="project" value="TreeGrafter"/>
</dbReference>
<keyword evidence="8" id="KW-1185">Reference proteome</keyword>
<dbReference type="GO" id="GO:0045217">
    <property type="term" value="P:cell-cell junction maintenance"/>
    <property type="evidence" value="ECO:0007669"/>
    <property type="project" value="TreeGrafter"/>
</dbReference>
<dbReference type="GO" id="GO:0007159">
    <property type="term" value="P:leukocyte cell-cell adhesion"/>
    <property type="evidence" value="ECO:0007669"/>
    <property type="project" value="TreeGrafter"/>
</dbReference>
<dbReference type="GO" id="GO:0044853">
    <property type="term" value="C:plasma membrane raft"/>
    <property type="evidence" value="ECO:0007669"/>
    <property type="project" value="TreeGrafter"/>
</dbReference>
<feature type="chain" id="PRO_5034633801" evidence="6">
    <location>
        <begin position="22"/>
        <end position="198"/>
    </location>
</feature>
<sequence length="198" mass="21977">LFLCHLQPLLLTSGLWRWVDTLKCHKRILCKFGSGFTKRPFEWKSFATKETGHEEICQETVLKVDVAWLSFSCLLSEKSLLVRSKGSGHVQVYANRPGILAAMYIKCCESDLHNSAAISQVLLDYINISGLGSGYRDLRDLPGAAAENALFRGGVMEHQSPGKQMLEDKGTDLPLKHAVLIPSLLTQRPAGLSLRPAW</sequence>
<organism evidence="7 8">
    <name type="scientific">Peromyscus maniculatus bairdii</name>
    <name type="common">Prairie deer mouse</name>
    <dbReference type="NCBI Taxonomy" id="230844"/>
    <lineage>
        <taxon>Eukaryota</taxon>
        <taxon>Metazoa</taxon>
        <taxon>Chordata</taxon>
        <taxon>Craniata</taxon>
        <taxon>Vertebrata</taxon>
        <taxon>Euteleostomi</taxon>
        <taxon>Mammalia</taxon>
        <taxon>Eutheria</taxon>
        <taxon>Euarchontoglires</taxon>
        <taxon>Glires</taxon>
        <taxon>Rodentia</taxon>
        <taxon>Myomorpha</taxon>
        <taxon>Muroidea</taxon>
        <taxon>Cricetidae</taxon>
        <taxon>Neotominae</taxon>
        <taxon>Peromyscus</taxon>
    </lineage>
</organism>
<proteinExistence type="predicted"/>
<reference evidence="7" key="3">
    <citation type="submission" date="2025-09" db="UniProtKB">
        <authorList>
            <consortium name="Ensembl"/>
        </authorList>
    </citation>
    <scope>IDENTIFICATION</scope>
</reference>
<evidence type="ECO:0000256" key="3">
    <source>
        <dbReference type="ARBA" id="ARBA00022729"/>
    </source>
</evidence>
<comment type="subcellular location">
    <subcellularLocation>
        <location evidence="1">Cell membrane</location>
    </subcellularLocation>
</comment>
<dbReference type="PANTHER" id="PTHR16529:SF9">
    <property type="entry name" value="LY6_PLAUR DOMAIN CONTAINING 10-RELATED"/>
    <property type="match status" value="1"/>
</dbReference>
<keyword evidence="4" id="KW-0472">Membrane</keyword>
<evidence type="ECO:0000313" key="7">
    <source>
        <dbReference type="Ensembl" id="ENSPEMP00000032466.1"/>
    </source>
</evidence>
<dbReference type="GO" id="GO:2001044">
    <property type="term" value="P:regulation of integrin-mediated signaling pathway"/>
    <property type="evidence" value="ECO:0007669"/>
    <property type="project" value="TreeGrafter"/>
</dbReference>
<evidence type="ECO:0000256" key="2">
    <source>
        <dbReference type="ARBA" id="ARBA00022475"/>
    </source>
</evidence>
<dbReference type="PANTHER" id="PTHR16529">
    <property type="entry name" value="CD177 ANTIGEN"/>
    <property type="match status" value="1"/>
</dbReference>
<name>A0A8C8UGF6_PERMB</name>
<dbReference type="GO" id="GO:0043315">
    <property type="term" value="P:positive regulation of neutrophil degranulation"/>
    <property type="evidence" value="ECO:0007669"/>
    <property type="project" value="TreeGrafter"/>
</dbReference>
<keyword evidence="2" id="KW-1003">Cell membrane</keyword>
<evidence type="ECO:0000256" key="6">
    <source>
        <dbReference type="SAM" id="SignalP"/>
    </source>
</evidence>
<dbReference type="Ensembl" id="ENSPEMT00000037394.1">
    <property type="protein sequence ID" value="ENSPEMP00000032466.1"/>
    <property type="gene ID" value="ENSPEMG00000027693.1"/>
</dbReference>